<evidence type="ECO:0008006" key="7">
    <source>
        <dbReference type="Google" id="ProtNLM"/>
    </source>
</evidence>
<proteinExistence type="inferred from homology"/>
<dbReference type="InParanoid" id="A0A507BFA6"/>
<dbReference type="PRINTS" id="PR00081">
    <property type="entry name" value="GDHRDH"/>
</dbReference>
<dbReference type="GO" id="GO:0005783">
    <property type="term" value="C:endoplasmic reticulum"/>
    <property type="evidence" value="ECO:0007669"/>
    <property type="project" value="TreeGrafter"/>
</dbReference>
<dbReference type="GO" id="GO:0000140">
    <property type="term" value="F:acylglycerone-phosphate reductase (NADP+) activity"/>
    <property type="evidence" value="ECO:0007669"/>
    <property type="project" value="TreeGrafter"/>
</dbReference>
<evidence type="ECO:0000256" key="3">
    <source>
        <dbReference type="ARBA" id="ARBA00023002"/>
    </source>
</evidence>
<dbReference type="InterPro" id="IPR020904">
    <property type="entry name" value="Sc_DH/Rdtase_CS"/>
</dbReference>
<dbReference type="OrthoDB" id="2102561at2759"/>
<protein>
    <recommendedName>
        <fullName evidence="7">NADPH-dependent 1-acyldihydroxyacetone phosphate reductase</fullName>
    </recommendedName>
</protein>
<dbReference type="GO" id="GO:0006654">
    <property type="term" value="P:phosphatidic acid biosynthetic process"/>
    <property type="evidence" value="ECO:0007669"/>
    <property type="project" value="TreeGrafter"/>
</dbReference>
<dbReference type="GO" id="GO:0005811">
    <property type="term" value="C:lipid droplet"/>
    <property type="evidence" value="ECO:0007669"/>
    <property type="project" value="TreeGrafter"/>
</dbReference>
<keyword evidence="6" id="KW-1185">Reference proteome</keyword>
<dbReference type="STRING" id="1093900.A0A507BFA6"/>
<dbReference type="GeneID" id="41967760"/>
<evidence type="ECO:0000313" key="5">
    <source>
        <dbReference type="EMBL" id="TPX15979.1"/>
    </source>
</evidence>
<evidence type="ECO:0000256" key="4">
    <source>
        <dbReference type="RuleBase" id="RU000363"/>
    </source>
</evidence>
<dbReference type="CDD" id="cd05374">
    <property type="entry name" value="17beta-HSD-like_SDR_c"/>
    <property type="match status" value="1"/>
</dbReference>
<dbReference type="RefSeq" id="XP_030997690.1">
    <property type="nucleotide sequence ID" value="XM_031137396.1"/>
</dbReference>
<evidence type="ECO:0000256" key="1">
    <source>
        <dbReference type="ARBA" id="ARBA00006484"/>
    </source>
</evidence>
<dbReference type="GO" id="GO:0004806">
    <property type="term" value="F:triacylglycerol lipase activity"/>
    <property type="evidence" value="ECO:0007669"/>
    <property type="project" value="TreeGrafter"/>
</dbReference>
<dbReference type="GO" id="GO:0019433">
    <property type="term" value="P:triglyceride catabolic process"/>
    <property type="evidence" value="ECO:0007669"/>
    <property type="project" value="TreeGrafter"/>
</dbReference>
<dbReference type="Proteomes" id="UP000319257">
    <property type="component" value="Unassembled WGS sequence"/>
</dbReference>
<name>A0A507BFA6_9PEZI</name>
<comment type="caution">
    <text evidence="5">The sequence shown here is derived from an EMBL/GenBank/DDBJ whole genome shotgun (WGS) entry which is preliminary data.</text>
</comment>
<dbReference type="FunCoup" id="A0A507BFA6">
    <property type="interactions" value="269"/>
</dbReference>
<dbReference type="PANTHER" id="PTHR44169">
    <property type="entry name" value="NADPH-DEPENDENT 1-ACYLDIHYDROXYACETONE PHOSPHATE REDUCTASE"/>
    <property type="match status" value="1"/>
</dbReference>
<evidence type="ECO:0000256" key="2">
    <source>
        <dbReference type="ARBA" id="ARBA00022857"/>
    </source>
</evidence>
<sequence length="306" mass="33770">MGPQPGQKTVLITGRAKSDRCTPGGIGHALAVEFHEKGLHVIATARRVEVVEELASKGMTALELDVTKAESIAKCKAEVAELTGGRLDILVNNAGRTHTHPATDIDLDDVRTTFETNVFGVMAMCQAFVPLLIPAKGLIINIASLAAVTPYAFGSVYCATKGAVASYSRCLRIELRAYGVRVLVAMTGTVKSMTASHFHRTLPEGSLYERVRDVFERRLTWSQNNATVPTSAYARKLVAAALRPERPGWMRAWLGRPDWFWAGGMASTVWLGSWLGEWIVDMVCWRMFGLWRLQEILQREEAKRIA</sequence>
<keyword evidence="2" id="KW-0521">NADP</keyword>
<dbReference type="SUPFAM" id="SSF51735">
    <property type="entry name" value="NAD(P)-binding Rossmann-fold domains"/>
    <property type="match status" value="1"/>
</dbReference>
<gene>
    <name evidence="5" type="ORF">E0L32_000313</name>
</gene>
<keyword evidence="3" id="KW-0560">Oxidoreductase</keyword>
<dbReference type="Pfam" id="PF00106">
    <property type="entry name" value="adh_short"/>
    <property type="match status" value="1"/>
</dbReference>
<dbReference type="AlphaFoldDB" id="A0A507BFA6"/>
<dbReference type="FunFam" id="3.40.50.720:FF:000261">
    <property type="entry name" value="NADPH-dependent 1-acyldihydroxyacetone phosphate reductase"/>
    <property type="match status" value="1"/>
</dbReference>
<dbReference type="PANTHER" id="PTHR44169:SF6">
    <property type="entry name" value="NADPH-DEPENDENT 1-ACYLDIHYDROXYACETONE PHOSPHATE REDUCTASE"/>
    <property type="match status" value="1"/>
</dbReference>
<dbReference type="PRINTS" id="PR00080">
    <property type="entry name" value="SDRFAMILY"/>
</dbReference>
<dbReference type="EMBL" id="SKBQ01000001">
    <property type="protein sequence ID" value="TPX15979.1"/>
    <property type="molecule type" value="Genomic_DNA"/>
</dbReference>
<dbReference type="Gene3D" id="3.40.50.720">
    <property type="entry name" value="NAD(P)-binding Rossmann-like Domain"/>
    <property type="match status" value="1"/>
</dbReference>
<accession>A0A507BFA6</accession>
<organism evidence="5 6">
    <name type="scientific">Thyridium curvatum</name>
    <dbReference type="NCBI Taxonomy" id="1093900"/>
    <lineage>
        <taxon>Eukaryota</taxon>
        <taxon>Fungi</taxon>
        <taxon>Dikarya</taxon>
        <taxon>Ascomycota</taxon>
        <taxon>Pezizomycotina</taxon>
        <taxon>Sordariomycetes</taxon>
        <taxon>Sordariomycetidae</taxon>
        <taxon>Thyridiales</taxon>
        <taxon>Thyridiaceae</taxon>
        <taxon>Thyridium</taxon>
    </lineage>
</organism>
<reference evidence="5 6" key="1">
    <citation type="submission" date="2019-06" db="EMBL/GenBank/DDBJ databases">
        <title>Draft genome sequence of the filamentous fungus Phialemoniopsis curvata isolated from diesel fuel.</title>
        <authorList>
            <person name="Varaljay V.A."/>
            <person name="Lyon W.J."/>
            <person name="Crouch A.L."/>
            <person name="Drake C.E."/>
            <person name="Hollomon J.M."/>
            <person name="Nadeau L.J."/>
            <person name="Nunn H.S."/>
            <person name="Stevenson B.S."/>
            <person name="Bojanowski C.L."/>
            <person name="Crookes-Goodson W.J."/>
        </authorList>
    </citation>
    <scope>NUCLEOTIDE SEQUENCE [LARGE SCALE GENOMIC DNA]</scope>
    <source>
        <strain evidence="5 6">D216</strain>
    </source>
</reference>
<evidence type="ECO:0000313" key="6">
    <source>
        <dbReference type="Proteomes" id="UP000319257"/>
    </source>
</evidence>
<dbReference type="InterPro" id="IPR036291">
    <property type="entry name" value="NAD(P)-bd_dom_sf"/>
</dbReference>
<comment type="similarity">
    <text evidence="1 4">Belongs to the short-chain dehydrogenases/reductases (SDR) family.</text>
</comment>
<dbReference type="PROSITE" id="PS00061">
    <property type="entry name" value="ADH_SHORT"/>
    <property type="match status" value="1"/>
</dbReference>
<dbReference type="InterPro" id="IPR002347">
    <property type="entry name" value="SDR_fam"/>
</dbReference>